<proteinExistence type="inferred from homology"/>
<dbReference type="InterPro" id="IPR000415">
    <property type="entry name" value="Nitroreductase-like"/>
</dbReference>
<evidence type="ECO:0000256" key="1">
    <source>
        <dbReference type="ARBA" id="ARBA00007118"/>
    </source>
</evidence>
<dbReference type="KEGG" id="ttf:THTE_3538"/>
<dbReference type="Gene3D" id="3.40.109.10">
    <property type="entry name" value="NADH Oxidase"/>
    <property type="match status" value="1"/>
</dbReference>
<sequence>MDVFEAIEKRYSYRGPFKDVPVPREHLRKIVEAGIRAPSGKNAQTTSFVIVDDPQLIQRIASLFENKPVCITAKAMIVCVTDPRPVMGNVSFHIEDCAAAVENMLLAITALGYATVWIDGALRYNRIAERIGEMLGVPAELQVRVLLPIGIPAEPGQQREKLPFEKRAWFNRWGATQ</sequence>
<evidence type="ECO:0000313" key="4">
    <source>
        <dbReference type="EMBL" id="ASV76139.1"/>
    </source>
</evidence>
<dbReference type="SUPFAM" id="SSF55469">
    <property type="entry name" value="FMN-dependent nitroreductase-like"/>
    <property type="match status" value="1"/>
</dbReference>
<dbReference type="OrthoDB" id="9812105at2"/>
<protein>
    <submittedName>
        <fullName evidence="4">Nitroreductase</fullName>
    </submittedName>
</protein>
<evidence type="ECO:0000256" key="2">
    <source>
        <dbReference type="ARBA" id="ARBA00023002"/>
    </source>
</evidence>
<keyword evidence="5" id="KW-1185">Reference proteome</keyword>
<name>A0A286RJJ8_9BACT</name>
<dbReference type="PANTHER" id="PTHR43673">
    <property type="entry name" value="NAD(P)H NITROREDUCTASE YDGI-RELATED"/>
    <property type="match status" value="1"/>
</dbReference>
<dbReference type="PANTHER" id="PTHR43673:SF10">
    <property type="entry name" value="NADH DEHYDROGENASE_NAD(P)H NITROREDUCTASE XCC3605-RELATED"/>
    <property type="match status" value="1"/>
</dbReference>
<comment type="similarity">
    <text evidence="1">Belongs to the nitroreductase family.</text>
</comment>
<accession>A0A286RJJ8</accession>
<keyword evidence="2" id="KW-0560">Oxidoreductase</keyword>
<dbReference type="Pfam" id="PF00881">
    <property type="entry name" value="Nitroreductase"/>
    <property type="match status" value="2"/>
</dbReference>
<feature type="domain" description="Nitroreductase" evidence="3">
    <location>
        <begin position="7"/>
        <end position="66"/>
    </location>
</feature>
<gene>
    <name evidence="4" type="ORF">THTE_3538</name>
</gene>
<evidence type="ECO:0000259" key="3">
    <source>
        <dbReference type="Pfam" id="PF00881"/>
    </source>
</evidence>
<feature type="domain" description="Nitroreductase" evidence="3">
    <location>
        <begin position="92"/>
        <end position="150"/>
    </location>
</feature>
<reference evidence="4 5" key="1">
    <citation type="journal article" name="Front. Microbiol.">
        <title>Sugar Metabolism of the First Thermophilic Planctomycete Thermogutta terrifontis: Comparative Genomic and Transcriptomic Approaches.</title>
        <authorList>
            <person name="Elcheninov A.G."/>
            <person name="Menzel P."/>
            <person name="Gudbergsdottir S.R."/>
            <person name="Slesarev A.I."/>
            <person name="Kadnikov V.V."/>
            <person name="Krogh A."/>
            <person name="Bonch-Osmolovskaya E.A."/>
            <person name="Peng X."/>
            <person name="Kublanov I.V."/>
        </authorList>
    </citation>
    <scope>NUCLEOTIDE SEQUENCE [LARGE SCALE GENOMIC DNA]</scope>
    <source>
        <strain evidence="4 5">R1</strain>
    </source>
</reference>
<dbReference type="RefSeq" id="WP_095415997.1">
    <property type="nucleotide sequence ID" value="NZ_CP018477.1"/>
</dbReference>
<dbReference type="AlphaFoldDB" id="A0A286RJJ8"/>
<dbReference type="InterPro" id="IPR029479">
    <property type="entry name" value="Nitroreductase"/>
</dbReference>
<organism evidence="4 5">
    <name type="scientific">Thermogutta terrifontis</name>
    <dbReference type="NCBI Taxonomy" id="1331910"/>
    <lineage>
        <taxon>Bacteria</taxon>
        <taxon>Pseudomonadati</taxon>
        <taxon>Planctomycetota</taxon>
        <taxon>Planctomycetia</taxon>
        <taxon>Pirellulales</taxon>
        <taxon>Thermoguttaceae</taxon>
        <taxon>Thermogutta</taxon>
    </lineage>
</organism>
<dbReference type="GO" id="GO:0016491">
    <property type="term" value="F:oxidoreductase activity"/>
    <property type="evidence" value="ECO:0007669"/>
    <property type="project" value="UniProtKB-KW"/>
</dbReference>
<dbReference type="Proteomes" id="UP000215086">
    <property type="component" value="Chromosome"/>
</dbReference>
<evidence type="ECO:0000313" key="5">
    <source>
        <dbReference type="Proteomes" id="UP000215086"/>
    </source>
</evidence>
<dbReference type="EMBL" id="CP018477">
    <property type="protein sequence ID" value="ASV76139.1"/>
    <property type="molecule type" value="Genomic_DNA"/>
</dbReference>